<evidence type="ECO:0000256" key="6">
    <source>
        <dbReference type="ARBA" id="ARBA00031404"/>
    </source>
</evidence>
<evidence type="ECO:0000256" key="4">
    <source>
        <dbReference type="ARBA" id="ARBA00031109"/>
    </source>
</evidence>
<dbReference type="InterPro" id="IPR045190">
    <property type="entry name" value="MCCB/AccD1-like"/>
</dbReference>
<sequence length="509" mass="54826">MSELVENLREKTNDALRGGGSKAIKRHTSAGKLLVRERINLLLDPSTAFLELSTLAANEMYDGSIKSAGIVTGIGKIHGNNCMIIANDATVKGGTYFPMTVKKHVRAQEIAAANKLPCIYLVDSGGAFLPHQSEVFPDRDHFGRIFFNQANMSAQGIAQIAVVMGSCTAGGAYVPSMADESIIVKQQGTIFLAGPPLVKASTGEQVTAEELGGADLHCSTSGVTDHYALNDKHALLIARDIVANLNLPVKNTFSQAFEEPLLDSRELYGILGQDLQKPVDVREVIARVFDGSKFDEFKKKYGETLVCGFAKLYGKTVGIVGNNGVLFSESAMKGAHFVQLCSQRKVPLIFLQNITGFMVGKQAETSGIAKNGAKLVTAVACTKVPKITLIIGGSFGAGNYGMCGRAYSPRFLYMWPNAKISVMGGPQAAGVLAQVANKNNDWSQEKIDAFKKPTIDQFERESSAYFSSARIWDDGIIDPKDTRKILGLSLAATLSNSDIEDTTYGIFRM</sequence>
<evidence type="ECO:0000259" key="9">
    <source>
        <dbReference type="PROSITE" id="PS50980"/>
    </source>
</evidence>
<evidence type="ECO:0000259" key="10">
    <source>
        <dbReference type="PROSITE" id="PS50989"/>
    </source>
</evidence>
<dbReference type="PANTHER" id="PTHR22855">
    <property type="entry name" value="ACETYL, PROPIONYL, PYRUVATE, AND GLUTACONYL CARBOXYLASE-RELATED"/>
    <property type="match status" value="1"/>
</dbReference>
<gene>
    <name evidence="11" type="ORF">WA026_017585</name>
</gene>
<dbReference type="InterPro" id="IPR029045">
    <property type="entry name" value="ClpP/crotonase-like_dom_sf"/>
</dbReference>
<evidence type="ECO:0000313" key="11">
    <source>
        <dbReference type="EMBL" id="KAK9886668.1"/>
    </source>
</evidence>
<proteinExistence type="inferred from homology"/>
<keyword evidence="12" id="KW-1185">Reference proteome</keyword>
<protein>
    <recommendedName>
        <fullName evidence="8">Probable methylcrotonoyl-CoA carboxylase beta chain, mitochondrial</fullName>
        <ecNumber evidence="3">6.4.1.4</ecNumber>
    </recommendedName>
    <alternativeName>
        <fullName evidence="6">3-methylcrotonyl-CoA carboxylase 2</fullName>
    </alternativeName>
    <alternativeName>
        <fullName evidence="4">3-methylcrotonyl-CoA carboxylase non-biotin-containing subunit</fullName>
    </alternativeName>
    <alternativeName>
        <fullName evidence="5">3-methylcrotonyl-CoA:carbon dioxide ligase subunit beta</fullName>
    </alternativeName>
</protein>
<dbReference type="InterPro" id="IPR011763">
    <property type="entry name" value="COA_CT_C"/>
</dbReference>
<reference evidence="11 12" key="1">
    <citation type="submission" date="2023-03" db="EMBL/GenBank/DDBJ databases">
        <title>Genome insight into feeding habits of ladybird beetles.</title>
        <authorList>
            <person name="Li H.-S."/>
            <person name="Huang Y.-H."/>
            <person name="Pang H."/>
        </authorList>
    </citation>
    <scope>NUCLEOTIDE SEQUENCE [LARGE SCALE GENOMIC DNA]</scope>
    <source>
        <strain evidence="11">SYSU_2023b</strain>
        <tissue evidence="11">Whole body</tissue>
    </source>
</reference>
<evidence type="ECO:0000256" key="7">
    <source>
        <dbReference type="ARBA" id="ARBA00052347"/>
    </source>
</evidence>
<organism evidence="11 12">
    <name type="scientific">Henosepilachna vigintioctopunctata</name>
    <dbReference type="NCBI Taxonomy" id="420089"/>
    <lineage>
        <taxon>Eukaryota</taxon>
        <taxon>Metazoa</taxon>
        <taxon>Ecdysozoa</taxon>
        <taxon>Arthropoda</taxon>
        <taxon>Hexapoda</taxon>
        <taxon>Insecta</taxon>
        <taxon>Pterygota</taxon>
        <taxon>Neoptera</taxon>
        <taxon>Endopterygota</taxon>
        <taxon>Coleoptera</taxon>
        <taxon>Polyphaga</taxon>
        <taxon>Cucujiformia</taxon>
        <taxon>Coccinelloidea</taxon>
        <taxon>Coccinellidae</taxon>
        <taxon>Epilachninae</taxon>
        <taxon>Epilachnini</taxon>
        <taxon>Henosepilachna</taxon>
    </lineage>
</organism>
<comment type="similarity">
    <text evidence="1">Belongs to the AccD/PCCB family.</text>
</comment>
<accession>A0AAW1V1L7</accession>
<dbReference type="EC" id="6.4.1.4" evidence="3"/>
<dbReference type="FunFam" id="3.90.226.10:FF:000007">
    <property type="entry name" value="Methylcrotonoyl-CoA carboxylase subunit beta"/>
    <property type="match status" value="1"/>
</dbReference>
<evidence type="ECO:0000313" key="12">
    <source>
        <dbReference type="Proteomes" id="UP001431783"/>
    </source>
</evidence>
<dbReference type="AlphaFoldDB" id="A0AAW1V1L7"/>
<evidence type="ECO:0000256" key="1">
    <source>
        <dbReference type="ARBA" id="ARBA00006102"/>
    </source>
</evidence>
<dbReference type="FunFam" id="3.90.226.10:FF:000004">
    <property type="entry name" value="Methylcrotonoyl-CoA carboxylase beta chain"/>
    <property type="match status" value="1"/>
</dbReference>
<dbReference type="Pfam" id="PF01039">
    <property type="entry name" value="Carboxyl_trans"/>
    <property type="match status" value="1"/>
</dbReference>
<comment type="caution">
    <text evidence="11">The sequence shown here is derived from an EMBL/GenBank/DDBJ whole genome shotgun (WGS) entry which is preliminary data.</text>
</comment>
<dbReference type="EMBL" id="JARQZJ010000101">
    <property type="protein sequence ID" value="KAK9886668.1"/>
    <property type="molecule type" value="Genomic_DNA"/>
</dbReference>
<evidence type="ECO:0000256" key="5">
    <source>
        <dbReference type="ARBA" id="ARBA00031237"/>
    </source>
</evidence>
<evidence type="ECO:0000256" key="8">
    <source>
        <dbReference type="ARBA" id="ARBA00069234"/>
    </source>
</evidence>
<dbReference type="Proteomes" id="UP001431783">
    <property type="component" value="Unassembled WGS sequence"/>
</dbReference>
<dbReference type="GO" id="GO:0004485">
    <property type="term" value="F:methylcrotonoyl-CoA carboxylase activity"/>
    <property type="evidence" value="ECO:0007669"/>
    <property type="project" value="UniProtKB-EC"/>
</dbReference>
<comment type="catalytic activity">
    <reaction evidence="7">
        <text>3-methylbut-2-enoyl-CoA + hydrogencarbonate + ATP = 3-methyl-(2E)-glutaconyl-CoA + ADP + phosphate + H(+)</text>
        <dbReference type="Rhea" id="RHEA:13589"/>
        <dbReference type="ChEBI" id="CHEBI:15378"/>
        <dbReference type="ChEBI" id="CHEBI:17544"/>
        <dbReference type="ChEBI" id="CHEBI:30616"/>
        <dbReference type="ChEBI" id="CHEBI:43474"/>
        <dbReference type="ChEBI" id="CHEBI:57344"/>
        <dbReference type="ChEBI" id="CHEBI:57346"/>
        <dbReference type="ChEBI" id="CHEBI:456216"/>
        <dbReference type="EC" id="6.4.1.4"/>
    </reaction>
</comment>
<feature type="domain" description="CoA carboxyltransferase N-terminal" evidence="9">
    <location>
        <begin position="1"/>
        <end position="257"/>
    </location>
</feature>
<dbReference type="GO" id="GO:1905202">
    <property type="term" value="C:methylcrotonoyl-CoA carboxylase complex"/>
    <property type="evidence" value="ECO:0007669"/>
    <property type="project" value="TreeGrafter"/>
</dbReference>
<dbReference type="PROSITE" id="PS50980">
    <property type="entry name" value="COA_CT_NTER"/>
    <property type="match status" value="1"/>
</dbReference>
<dbReference type="GO" id="GO:0005739">
    <property type="term" value="C:mitochondrion"/>
    <property type="evidence" value="ECO:0007669"/>
    <property type="project" value="TreeGrafter"/>
</dbReference>
<evidence type="ECO:0000256" key="2">
    <source>
        <dbReference type="ARBA" id="ARBA00025711"/>
    </source>
</evidence>
<dbReference type="GO" id="GO:0006552">
    <property type="term" value="P:L-leucine catabolic process"/>
    <property type="evidence" value="ECO:0007669"/>
    <property type="project" value="TreeGrafter"/>
</dbReference>
<dbReference type="InterPro" id="IPR034733">
    <property type="entry name" value="AcCoA_carboxyl_beta"/>
</dbReference>
<dbReference type="SUPFAM" id="SSF52096">
    <property type="entry name" value="ClpP/crotonase"/>
    <property type="match status" value="2"/>
</dbReference>
<dbReference type="PANTHER" id="PTHR22855:SF13">
    <property type="entry name" value="METHYLCROTONOYL-COA CARBOXYLASE BETA CHAIN, MITOCHONDRIAL"/>
    <property type="match status" value="1"/>
</dbReference>
<evidence type="ECO:0000256" key="3">
    <source>
        <dbReference type="ARBA" id="ARBA00026116"/>
    </source>
</evidence>
<dbReference type="PROSITE" id="PS50989">
    <property type="entry name" value="COA_CT_CTER"/>
    <property type="match status" value="1"/>
</dbReference>
<feature type="domain" description="CoA carboxyltransferase C-terminal" evidence="10">
    <location>
        <begin position="256"/>
        <end position="496"/>
    </location>
</feature>
<name>A0AAW1V1L7_9CUCU</name>
<dbReference type="Gene3D" id="3.90.226.10">
    <property type="entry name" value="2-enoyl-CoA Hydratase, Chain A, domain 1"/>
    <property type="match status" value="2"/>
</dbReference>
<dbReference type="InterPro" id="IPR011762">
    <property type="entry name" value="COA_CT_N"/>
</dbReference>
<comment type="pathway">
    <text evidence="2">Amino-acid degradation; L-leucine degradation; (S)-3-hydroxy-3-methylglutaryl-CoA from 3-isovaleryl-CoA: step 2/3.</text>
</comment>